<organism evidence="3 4">
    <name type="scientific">Kribbella italica</name>
    <dbReference type="NCBI Taxonomy" id="1540520"/>
    <lineage>
        <taxon>Bacteria</taxon>
        <taxon>Bacillati</taxon>
        <taxon>Actinomycetota</taxon>
        <taxon>Actinomycetes</taxon>
        <taxon>Propionibacteriales</taxon>
        <taxon>Kribbellaceae</taxon>
        <taxon>Kribbella</taxon>
    </lineage>
</organism>
<sequence length="143" mass="15818">MNRAADVQRTDWTADTDLGWLLHTITRRHSNLANDVLGSSVGGVRGYWILTVAATSARRQYEIGDQLGIDRTVLTHLLDDLEAAGLIQRTQDAGDRRARLVQITDQGRARSTRWLDESPTPTAGSWSGSTAPNKPNCEPYFIV</sequence>
<reference evidence="3 4" key="1">
    <citation type="submission" date="2020-08" db="EMBL/GenBank/DDBJ databases">
        <title>Sequencing the genomes of 1000 actinobacteria strains.</title>
        <authorList>
            <person name="Klenk H.-P."/>
        </authorList>
    </citation>
    <scope>NUCLEOTIDE SEQUENCE [LARGE SCALE GENOMIC DNA]</scope>
    <source>
        <strain evidence="3 4">DSM 28967</strain>
    </source>
</reference>
<keyword evidence="4" id="KW-1185">Reference proteome</keyword>
<dbReference type="PANTHER" id="PTHR33164:SF89">
    <property type="entry name" value="MARR FAMILY REGULATORY PROTEIN"/>
    <property type="match status" value="1"/>
</dbReference>
<dbReference type="SMART" id="SM00347">
    <property type="entry name" value="HTH_MARR"/>
    <property type="match status" value="1"/>
</dbReference>
<dbReference type="InterPro" id="IPR036390">
    <property type="entry name" value="WH_DNA-bd_sf"/>
</dbReference>
<evidence type="ECO:0000313" key="3">
    <source>
        <dbReference type="EMBL" id="MBB5841647.1"/>
    </source>
</evidence>
<feature type="region of interest" description="Disordered" evidence="1">
    <location>
        <begin position="113"/>
        <end position="143"/>
    </location>
</feature>
<dbReference type="PROSITE" id="PS50995">
    <property type="entry name" value="HTH_MARR_2"/>
    <property type="match status" value="1"/>
</dbReference>
<feature type="compositionally biased region" description="Polar residues" evidence="1">
    <location>
        <begin position="119"/>
        <end position="133"/>
    </location>
</feature>
<dbReference type="Pfam" id="PF01047">
    <property type="entry name" value="MarR"/>
    <property type="match status" value="1"/>
</dbReference>
<evidence type="ECO:0000313" key="4">
    <source>
        <dbReference type="Proteomes" id="UP000549971"/>
    </source>
</evidence>
<dbReference type="GO" id="GO:0006950">
    <property type="term" value="P:response to stress"/>
    <property type="evidence" value="ECO:0007669"/>
    <property type="project" value="TreeGrafter"/>
</dbReference>
<dbReference type="GO" id="GO:0003677">
    <property type="term" value="F:DNA binding"/>
    <property type="evidence" value="ECO:0007669"/>
    <property type="project" value="UniProtKB-KW"/>
</dbReference>
<proteinExistence type="predicted"/>
<dbReference type="PRINTS" id="PR00598">
    <property type="entry name" value="HTHMARR"/>
</dbReference>
<dbReference type="PANTHER" id="PTHR33164">
    <property type="entry name" value="TRANSCRIPTIONAL REGULATOR, MARR FAMILY"/>
    <property type="match status" value="1"/>
</dbReference>
<dbReference type="SUPFAM" id="SSF46785">
    <property type="entry name" value="Winged helix' DNA-binding domain"/>
    <property type="match status" value="1"/>
</dbReference>
<name>A0A7W9JH45_9ACTN</name>
<evidence type="ECO:0000259" key="2">
    <source>
        <dbReference type="PROSITE" id="PS50995"/>
    </source>
</evidence>
<dbReference type="InterPro" id="IPR011991">
    <property type="entry name" value="ArsR-like_HTH"/>
</dbReference>
<dbReference type="EMBL" id="JACHMY010000001">
    <property type="protein sequence ID" value="MBB5841647.1"/>
    <property type="molecule type" value="Genomic_DNA"/>
</dbReference>
<feature type="domain" description="HTH marR-type" evidence="2">
    <location>
        <begin position="15"/>
        <end position="143"/>
    </location>
</feature>
<keyword evidence="3" id="KW-0238">DNA-binding</keyword>
<dbReference type="AlphaFoldDB" id="A0A7W9JH45"/>
<comment type="caution">
    <text evidence="3">The sequence shown here is derived from an EMBL/GenBank/DDBJ whole genome shotgun (WGS) entry which is preliminary data.</text>
</comment>
<dbReference type="GO" id="GO:0003700">
    <property type="term" value="F:DNA-binding transcription factor activity"/>
    <property type="evidence" value="ECO:0007669"/>
    <property type="project" value="InterPro"/>
</dbReference>
<evidence type="ECO:0000256" key="1">
    <source>
        <dbReference type="SAM" id="MobiDB-lite"/>
    </source>
</evidence>
<accession>A0A7W9JH45</accession>
<dbReference type="Proteomes" id="UP000549971">
    <property type="component" value="Unassembled WGS sequence"/>
</dbReference>
<dbReference type="InterPro" id="IPR039422">
    <property type="entry name" value="MarR/SlyA-like"/>
</dbReference>
<dbReference type="CDD" id="cd00090">
    <property type="entry name" value="HTH_ARSR"/>
    <property type="match status" value="1"/>
</dbReference>
<dbReference type="RefSeq" id="WP_184805261.1">
    <property type="nucleotide sequence ID" value="NZ_JACHMY010000001.1"/>
</dbReference>
<protein>
    <submittedName>
        <fullName evidence="3">DNA-binding HxlR family transcriptional regulator</fullName>
    </submittedName>
</protein>
<dbReference type="Gene3D" id="1.10.10.10">
    <property type="entry name" value="Winged helix-like DNA-binding domain superfamily/Winged helix DNA-binding domain"/>
    <property type="match status" value="1"/>
</dbReference>
<dbReference type="InterPro" id="IPR000835">
    <property type="entry name" value="HTH_MarR-typ"/>
</dbReference>
<dbReference type="InterPro" id="IPR036388">
    <property type="entry name" value="WH-like_DNA-bd_sf"/>
</dbReference>
<gene>
    <name evidence="3" type="ORF">HDA39_008381</name>
</gene>